<dbReference type="FunFam" id="3.40.50.11540:FF:000001">
    <property type="entry name" value="NADH dehydrogenase [ubiquinone] flavoprotein 1, mitochondrial"/>
    <property type="match status" value="1"/>
</dbReference>
<dbReference type="GO" id="GO:0051539">
    <property type="term" value="F:4 iron, 4 sulfur cluster binding"/>
    <property type="evidence" value="ECO:0007669"/>
    <property type="project" value="UniProtKB-KW"/>
</dbReference>
<dbReference type="InterPro" id="IPR017896">
    <property type="entry name" value="4Fe4S_Fe-S-bd"/>
</dbReference>
<evidence type="ECO:0000259" key="6">
    <source>
        <dbReference type="PROSITE" id="PS51379"/>
    </source>
</evidence>
<dbReference type="Proteomes" id="UP001238179">
    <property type="component" value="Chromosome"/>
</dbReference>
<comment type="similarity">
    <text evidence="1">Belongs to the complex I 51 kDa subunit family.</text>
</comment>
<sequence>MANPVAANPVADFFDRLRKNADAVLAESGDSAKIQIQIGSATCEHAAGSLEALDEFQKHIQASGRDDIVIHKTGCTGRCSKEPIVGIISPGKMPVKYERVDRALVHKIFSSHIQKGEPLVEHALDGSLDERAELSFIFCEGRRCTTGQTLKHAFDRKLKEAGVPASRVKTSHVRCFGACSDETEGKCTHVLVNPDQVLYRISTEKDLDEILAKHAIGGEPVEHLRCPEKPITQDFYSLYGDIHFFNHQNRIAMRNSGIVDPENLEEYVRFGGFAALATVLGKNDPLWVINEVLKARLRGRGGGGFPTGQKWKIAHDQPEKTRYLICNGDEGDPGAFMDRGMLESDPFNIVEGMIIAAFAIGAGHGFYYIRAEYPLAIKRIQNALAQCRKAGLLGKNIMGSGWDFDMEVRLGAGAFVCGEETALIRSIEGERGQPKVRPPYPTVRGLWGKPTCINNVETFANISAIINYGGEWFANQGTADSGGTKVFALAGNVKHTGLVEVPLGTPLSKVVFNIGGGVKDDKALKAIQTGGPAGGFIPASQSEMEVDFGPLSRAGSIMGSGGMIVLSEDDCMVDLSKFYLSFTQEESCGKCTPCREGTTRMLEILEKVTSGRAVLSDLDKLERLAKLCQQTALCGLGRAAPNPVLSSLKNFRDEYREHIVEKKCKAKKCVALIRYQIDPETCIGCTVCARNCPVECISGQRKTAHLIDQERCVKCGQCFEVCRFDAVERV</sequence>
<keyword evidence="2" id="KW-0004">4Fe-4S</keyword>
<keyword evidence="8" id="KW-1185">Reference proteome</keyword>
<dbReference type="InterPro" id="IPR036249">
    <property type="entry name" value="Thioredoxin-like_sf"/>
</dbReference>
<dbReference type="PROSITE" id="PS00645">
    <property type="entry name" value="COMPLEX1_51K_2"/>
    <property type="match status" value="1"/>
</dbReference>
<evidence type="ECO:0000256" key="3">
    <source>
        <dbReference type="ARBA" id="ARBA00022723"/>
    </source>
</evidence>
<dbReference type="SUPFAM" id="SSF142984">
    <property type="entry name" value="Nqo1 middle domain-like"/>
    <property type="match status" value="1"/>
</dbReference>
<name>A0AA48K8F0_9BACT</name>
<evidence type="ECO:0000256" key="2">
    <source>
        <dbReference type="ARBA" id="ARBA00022485"/>
    </source>
</evidence>
<dbReference type="Gene3D" id="3.40.30.10">
    <property type="entry name" value="Glutaredoxin"/>
    <property type="match status" value="2"/>
</dbReference>
<dbReference type="Pfam" id="PF01512">
    <property type="entry name" value="Complex1_51K"/>
    <property type="match status" value="1"/>
</dbReference>
<dbReference type="RefSeq" id="WP_316415128.1">
    <property type="nucleotide sequence ID" value="NZ_AP027080.1"/>
</dbReference>
<dbReference type="PANTHER" id="PTHR43578">
    <property type="entry name" value="NADH-QUINONE OXIDOREDUCTASE SUBUNIT F"/>
    <property type="match status" value="1"/>
</dbReference>
<keyword evidence="3" id="KW-0479">Metal-binding</keyword>
<reference evidence="8" key="1">
    <citation type="journal article" date="2023" name="Int. J. Syst. Evol. Microbiol.">
        <title>Mesoterricola silvestris gen. nov., sp. nov., Mesoterricola sediminis sp. nov., Geothrix oryzae sp. nov., Geothrix edaphica sp. nov., Geothrix rubra sp. nov., and Geothrix limicola sp. nov., six novel members of Acidobacteriota isolated from soils.</title>
        <authorList>
            <person name="Itoh H."/>
            <person name="Sugisawa Y."/>
            <person name="Mise K."/>
            <person name="Xu Z."/>
            <person name="Kuniyasu M."/>
            <person name="Ushijima N."/>
            <person name="Kawano K."/>
            <person name="Kobayashi E."/>
            <person name="Shiratori Y."/>
            <person name="Masuda Y."/>
            <person name="Senoo K."/>
        </authorList>
    </citation>
    <scope>NUCLEOTIDE SEQUENCE [LARGE SCALE GENOMIC DNA]</scope>
    <source>
        <strain evidence="8">W79</strain>
    </source>
</reference>
<dbReference type="InterPro" id="IPR019575">
    <property type="entry name" value="Nuop51_4Fe4S-bd"/>
</dbReference>
<dbReference type="SMART" id="SM00928">
    <property type="entry name" value="NADH_4Fe-4S"/>
    <property type="match status" value="1"/>
</dbReference>
<keyword evidence="4" id="KW-0408">Iron</keyword>
<evidence type="ECO:0000313" key="7">
    <source>
        <dbReference type="EMBL" id="BDU72216.1"/>
    </source>
</evidence>
<proteinExistence type="inferred from homology"/>
<dbReference type="SUPFAM" id="SSF142019">
    <property type="entry name" value="Nqo1 FMN-binding domain-like"/>
    <property type="match status" value="1"/>
</dbReference>
<organism evidence="7 8">
    <name type="scientific">Mesoterricola silvestris</name>
    <dbReference type="NCBI Taxonomy" id="2927979"/>
    <lineage>
        <taxon>Bacteria</taxon>
        <taxon>Pseudomonadati</taxon>
        <taxon>Acidobacteriota</taxon>
        <taxon>Holophagae</taxon>
        <taxon>Holophagales</taxon>
        <taxon>Holophagaceae</taxon>
        <taxon>Mesoterricola</taxon>
    </lineage>
</organism>
<dbReference type="PROSITE" id="PS00198">
    <property type="entry name" value="4FE4S_FER_1"/>
    <property type="match status" value="1"/>
</dbReference>
<dbReference type="InterPro" id="IPR017900">
    <property type="entry name" value="4Fe4S_Fe_S_CS"/>
</dbReference>
<dbReference type="AlphaFoldDB" id="A0AA48K8F0"/>
<dbReference type="Gene3D" id="1.20.1440.230">
    <property type="entry name" value="NADH-ubiquinone oxidoreductase 51kDa subunit, iron-sulphur binding domain"/>
    <property type="match status" value="1"/>
</dbReference>
<feature type="domain" description="4Fe-4S ferredoxin-type" evidence="6">
    <location>
        <begin position="673"/>
        <end position="702"/>
    </location>
</feature>
<dbReference type="PROSITE" id="PS51379">
    <property type="entry name" value="4FE4S_FER_2"/>
    <property type="match status" value="2"/>
</dbReference>
<keyword evidence="5" id="KW-0411">Iron-sulfur</keyword>
<evidence type="ECO:0000313" key="8">
    <source>
        <dbReference type="Proteomes" id="UP001238179"/>
    </source>
</evidence>
<dbReference type="GO" id="GO:0010181">
    <property type="term" value="F:FMN binding"/>
    <property type="evidence" value="ECO:0007669"/>
    <property type="project" value="InterPro"/>
</dbReference>
<feature type="domain" description="4Fe-4S ferredoxin-type" evidence="6">
    <location>
        <begin position="703"/>
        <end position="730"/>
    </location>
</feature>
<dbReference type="InterPro" id="IPR001949">
    <property type="entry name" value="NADH-UbQ_OxRdtase_51kDa_CS"/>
</dbReference>
<dbReference type="Gene3D" id="3.10.20.600">
    <property type="match status" value="1"/>
</dbReference>
<evidence type="ECO:0000256" key="1">
    <source>
        <dbReference type="ARBA" id="ARBA00007523"/>
    </source>
</evidence>
<protein>
    <submittedName>
        <fullName evidence="7">NADH dehydrogenase</fullName>
    </submittedName>
</protein>
<dbReference type="Pfam" id="PF14697">
    <property type="entry name" value="Fer4_21"/>
    <property type="match status" value="1"/>
</dbReference>
<dbReference type="InterPro" id="IPR037207">
    <property type="entry name" value="Nuop51_4Fe4S-bd_sf"/>
</dbReference>
<gene>
    <name evidence="7" type="ORF">METEAL_13900</name>
</gene>
<dbReference type="InterPro" id="IPR011538">
    <property type="entry name" value="Nuo51_FMN-bd"/>
</dbReference>
<dbReference type="Pfam" id="PF10589">
    <property type="entry name" value="NADH_4Fe-4S"/>
    <property type="match status" value="1"/>
</dbReference>
<dbReference type="InterPro" id="IPR037225">
    <property type="entry name" value="Nuo51_FMN-bd_sf"/>
</dbReference>
<dbReference type="Gene3D" id="3.30.70.20">
    <property type="match status" value="1"/>
</dbReference>
<dbReference type="EMBL" id="AP027080">
    <property type="protein sequence ID" value="BDU72216.1"/>
    <property type="molecule type" value="Genomic_DNA"/>
</dbReference>
<dbReference type="SUPFAM" id="SSF140490">
    <property type="entry name" value="Nqo1C-terminal domain-like"/>
    <property type="match status" value="1"/>
</dbReference>
<dbReference type="SUPFAM" id="SSF54862">
    <property type="entry name" value="4Fe-4S ferredoxins"/>
    <property type="match status" value="1"/>
</dbReference>
<dbReference type="PANTHER" id="PTHR43578:SF3">
    <property type="entry name" value="NADH-QUINONE OXIDOREDUCTASE SUBUNIT F"/>
    <property type="match status" value="1"/>
</dbReference>
<dbReference type="FunFam" id="1.20.1440.230:FF:000001">
    <property type="entry name" value="Mitochondrial NADH dehydrogenase flavoprotein 1"/>
    <property type="match status" value="1"/>
</dbReference>
<dbReference type="GO" id="GO:0046872">
    <property type="term" value="F:metal ion binding"/>
    <property type="evidence" value="ECO:0007669"/>
    <property type="project" value="UniProtKB-KW"/>
</dbReference>
<dbReference type="Gene3D" id="6.10.250.1450">
    <property type="match status" value="1"/>
</dbReference>
<dbReference type="CDD" id="cd02980">
    <property type="entry name" value="TRX_Fd_family"/>
    <property type="match status" value="2"/>
</dbReference>
<dbReference type="GO" id="GO:0008137">
    <property type="term" value="F:NADH dehydrogenase (ubiquinone) activity"/>
    <property type="evidence" value="ECO:0007669"/>
    <property type="project" value="InterPro"/>
</dbReference>
<evidence type="ECO:0000256" key="4">
    <source>
        <dbReference type="ARBA" id="ARBA00023004"/>
    </source>
</evidence>
<accession>A0AA48K8F0</accession>
<dbReference type="Gene3D" id="3.40.50.11540">
    <property type="entry name" value="NADH-ubiquinone oxidoreductase 51kDa subunit"/>
    <property type="match status" value="1"/>
</dbReference>
<evidence type="ECO:0000256" key="5">
    <source>
        <dbReference type="ARBA" id="ARBA00023014"/>
    </source>
</evidence>
<dbReference type="KEGG" id="msil:METEAL_13900"/>
<dbReference type="SUPFAM" id="SSF52833">
    <property type="entry name" value="Thioredoxin-like"/>
    <property type="match status" value="2"/>
</dbReference>